<dbReference type="Proteomes" id="UP001165586">
    <property type="component" value="Unassembled WGS sequence"/>
</dbReference>
<reference evidence="1" key="1">
    <citation type="submission" date="2022-08" db="EMBL/GenBank/DDBJ databases">
        <authorList>
            <person name="Deng Y."/>
            <person name="Han X.-F."/>
            <person name="Zhang Y.-Q."/>
        </authorList>
    </citation>
    <scope>NUCLEOTIDE SEQUENCE</scope>
    <source>
        <strain evidence="1">CPCC 203386</strain>
    </source>
</reference>
<gene>
    <name evidence="1" type="ORF">N1032_24860</name>
</gene>
<protein>
    <recommendedName>
        <fullName evidence="3">HNH endonuclease</fullName>
    </recommendedName>
</protein>
<evidence type="ECO:0000313" key="2">
    <source>
        <dbReference type="Proteomes" id="UP001165586"/>
    </source>
</evidence>
<proteinExistence type="predicted"/>
<dbReference type="EMBL" id="JANLCJ010000306">
    <property type="protein sequence ID" value="MCS5736961.1"/>
    <property type="molecule type" value="Genomic_DNA"/>
</dbReference>
<dbReference type="SUPFAM" id="SSF54060">
    <property type="entry name" value="His-Me finger endonucleases"/>
    <property type="match status" value="1"/>
</dbReference>
<name>A0ABT2HAS3_9MICO</name>
<accession>A0ABT2HAS3</accession>
<organism evidence="1 2">
    <name type="scientific">Herbiconiux daphne</name>
    <dbReference type="NCBI Taxonomy" id="2970914"/>
    <lineage>
        <taxon>Bacteria</taxon>
        <taxon>Bacillati</taxon>
        <taxon>Actinomycetota</taxon>
        <taxon>Actinomycetes</taxon>
        <taxon>Micrococcales</taxon>
        <taxon>Microbacteriaceae</taxon>
        <taxon>Herbiconiux</taxon>
    </lineage>
</organism>
<dbReference type="InterPro" id="IPR044925">
    <property type="entry name" value="His-Me_finger_sf"/>
</dbReference>
<evidence type="ECO:0000313" key="1">
    <source>
        <dbReference type="EMBL" id="MCS5736961.1"/>
    </source>
</evidence>
<evidence type="ECO:0008006" key="3">
    <source>
        <dbReference type="Google" id="ProtNLM"/>
    </source>
</evidence>
<keyword evidence="2" id="KW-1185">Reference proteome</keyword>
<comment type="caution">
    <text evidence="1">The sequence shown here is derived from an EMBL/GenBank/DDBJ whole genome shotgun (WGS) entry which is preliminary data.</text>
</comment>
<feature type="non-terminal residue" evidence="1">
    <location>
        <position position="1"/>
    </location>
</feature>
<dbReference type="RefSeq" id="WP_259543213.1">
    <property type="nucleotide sequence ID" value="NZ_JANLCJ010000306.1"/>
</dbReference>
<sequence length="150" mass="17790">GLLYWNKDKATDKRQKEAEPVRDLNQKRPTIKIEDRTYDLCRLNYFMHYGVWPECIINKDHNKGNWHIDNLMPADAQQSNMHRKFDMRTYSIIERVTATGKRKYYPILKYFDKNRSLGSFTSESDAIYAAITARKILHGDYLAKDLKNLL</sequence>